<dbReference type="InterPro" id="IPR002822">
    <property type="entry name" value="Ni_insertion"/>
</dbReference>
<reference evidence="2 3" key="1">
    <citation type="journal article" date="2019" name="Nat. Microbiol.">
        <title>Expanding anaerobic alkane metabolism in the domain of Archaea.</title>
        <authorList>
            <person name="Wang Y."/>
            <person name="Wegener G."/>
            <person name="Hou J."/>
            <person name="Wang F."/>
            <person name="Xiao X."/>
        </authorList>
    </citation>
    <scope>NUCLEOTIDE SEQUENCE [LARGE SCALE GENOMIC DNA]</scope>
    <source>
        <strain evidence="2">WYZ-LMO10</strain>
    </source>
</reference>
<evidence type="ECO:0000313" key="3">
    <source>
        <dbReference type="Proteomes" id="UP000315399"/>
    </source>
</evidence>
<protein>
    <recommendedName>
        <fullName evidence="4">DUF111 family protein</fullName>
    </recommendedName>
</protein>
<accession>A0A523B9A7</accession>
<evidence type="ECO:0000256" key="1">
    <source>
        <dbReference type="ARBA" id="ARBA00022596"/>
    </source>
</evidence>
<dbReference type="PANTHER" id="PTHR36566">
    <property type="entry name" value="NICKEL INSERTION PROTEIN-RELATED"/>
    <property type="match status" value="1"/>
</dbReference>
<evidence type="ECO:0008006" key="4">
    <source>
        <dbReference type="Google" id="ProtNLM"/>
    </source>
</evidence>
<keyword evidence="1" id="KW-0533">Nickel</keyword>
<dbReference type="Pfam" id="PF01969">
    <property type="entry name" value="Ni_insertion"/>
    <property type="match status" value="1"/>
</dbReference>
<comment type="caution">
    <text evidence="2">The sequence shown here is derived from an EMBL/GenBank/DDBJ whole genome shotgun (WGS) entry which is preliminary data.</text>
</comment>
<dbReference type="Proteomes" id="UP000315399">
    <property type="component" value="Unassembled WGS sequence"/>
</dbReference>
<gene>
    <name evidence="2" type="ORF">DSO08_05705</name>
</gene>
<dbReference type="AlphaFoldDB" id="A0A523B9A7"/>
<sequence>MAALTRGKAAPPAFRVSGVGIGVGTLKLDVPNITRMIIGEDGNFSDKVCVLESNLDDVSGEVLGWLWERLKGLAEDVSFVPIFMKKSRPGFTVRVVVRPEMKDEAVRVMMKETGTLGVKVLECERVKADREFSEETVKIGRSEYKIKVKRSRAASRVKPEFDDLKRIAVNEGKTLREVMEEVIRQVREKYQEERS</sequence>
<name>A0A523B9A7_9CREN</name>
<evidence type="ECO:0000313" key="2">
    <source>
        <dbReference type="EMBL" id="TDA37493.1"/>
    </source>
</evidence>
<organism evidence="2 3">
    <name type="scientific">Thermoproteota archaeon</name>
    <dbReference type="NCBI Taxonomy" id="2056631"/>
    <lineage>
        <taxon>Archaea</taxon>
        <taxon>Thermoproteota</taxon>
    </lineage>
</organism>
<dbReference type="Gene3D" id="3.30.70.1380">
    <property type="entry name" value="Transcriptional regulatory protein pf0864 domain like"/>
    <property type="match status" value="1"/>
</dbReference>
<dbReference type="EMBL" id="QNVH01000071">
    <property type="protein sequence ID" value="TDA37493.1"/>
    <property type="molecule type" value="Genomic_DNA"/>
</dbReference>
<dbReference type="Gene3D" id="3.10.20.300">
    <property type="entry name" value="mk0293 like domain"/>
    <property type="match status" value="1"/>
</dbReference>
<proteinExistence type="predicted"/>
<dbReference type="PANTHER" id="PTHR36566:SF1">
    <property type="entry name" value="PYRIDINIUM-3,5-BISTHIOCARBOXYLIC ACID MONONUCLEOTIDE NICKEL INSERTION PROTEIN"/>
    <property type="match status" value="1"/>
</dbReference>